<keyword evidence="3" id="KW-0805">Transcription regulation</keyword>
<dbReference type="InterPro" id="IPR003593">
    <property type="entry name" value="AAA+_ATPase"/>
</dbReference>
<gene>
    <name evidence="8" type="ORF">CSA56_09800</name>
</gene>
<dbReference type="InterPro" id="IPR058031">
    <property type="entry name" value="AAA_lid_NorR"/>
</dbReference>
<dbReference type="Pfam" id="PF00158">
    <property type="entry name" value="Sigma54_activat"/>
    <property type="match status" value="1"/>
</dbReference>
<dbReference type="Pfam" id="PF25601">
    <property type="entry name" value="AAA_lid_14"/>
    <property type="match status" value="1"/>
</dbReference>
<keyword evidence="2" id="KW-0067">ATP-binding</keyword>
<dbReference type="SMART" id="SM00382">
    <property type="entry name" value="AAA"/>
    <property type="match status" value="1"/>
</dbReference>
<comment type="caution">
    <text evidence="8">The sequence shown here is derived from an EMBL/GenBank/DDBJ whole genome shotgun (WGS) entry which is preliminary data.</text>
</comment>
<dbReference type="Pfam" id="PF02954">
    <property type="entry name" value="HTH_8"/>
    <property type="match status" value="1"/>
</dbReference>
<evidence type="ECO:0000256" key="5">
    <source>
        <dbReference type="PROSITE-ProRule" id="PRU00169"/>
    </source>
</evidence>
<dbReference type="InterPro" id="IPR011006">
    <property type="entry name" value="CheY-like_superfamily"/>
</dbReference>
<organism evidence="8 9">
    <name type="scientific">candidate division KSB3 bacterium</name>
    <dbReference type="NCBI Taxonomy" id="2044937"/>
    <lineage>
        <taxon>Bacteria</taxon>
        <taxon>candidate division KSB3</taxon>
    </lineage>
</organism>
<dbReference type="Proteomes" id="UP000230821">
    <property type="component" value="Unassembled WGS sequence"/>
</dbReference>
<dbReference type="CDD" id="cd00009">
    <property type="entry name" value="AAA"/>
    <property type="match status" value="1"/>
</dbReference>
<dbReference type="Gene3D" id="3.40.50.300">
    <property type="entry name" value="P-loop containing nucleotide triphosphate hydrolases"/>
    <property type="match status" value="1"/>
</dbReference>
<evidence type="ECO:0000256" key="4">
    <source>
        <dbReference type="ARBA" id="ARBA00023163"/>
    </source>
</evidence>
<accession>A0A2G6KDS3</accession>
<dbReference type="InterPro" id="IPR001789">
    <property type="entry name" value="Sig_transdc_resp-reg_receiver"/>
</dbReference>
<dbReference type="InterPro" id="IPR009057">
    <property type="entry name" value="Homeodomain-like_sf"/>
</dbReference>
<dbReference type="GO" id="GO:0043565">
    <property type="term" value="F:sequence-specific DNA binding"/>
    <property type="evidence" value="ECO:0007669"/>
    <property type="project" value="InterPro"/>
</dbReference>
<dbReference type="FunFam" id="3.40.50.300:FF:000006">
    <property type="entry name" value="DNA-binding transcriptional regulator NtrC"/>
    <property type="match status" value="1"/>
</dbReference>
<keyword evidence="1" id="KW-0547">Nucleotide-binding</keyword>
<dbReference type="PANTHER" id="PTHR32071">
    <property type="entry name" value="TRANSCRIPTIONAL REGULATORY PROTEIN"/>
    <property type="match status" value="1"/>
</dbReference>
<dbReference type="InterPro" id="IPR002197">
    <property type="entry name" value="HTH_Fis"/>
</dbReference>
<dbReference type="SUPFAM" id="SSF52540">
    <property type="entry name" value="P-loop containing nucleoside triphosphate hydrolases"/>
    <property type="match status" value="1"/>
</dbReference>
<dbReference type="PROSITE" id="PS50045">
    <property type="entry name" value="SIGMA54_INTERACT_4"/>
    <property type="match status" value="1"/>
</dbReference>
<feature type="domain" description="Sigma-54 factor interaction" evidence="6">
    <location>
        <begin position="136"/>
        <end position="365"/>
    </location>
</feature>
<dbReference type="PRINTS" id="PR01590">
    <property type="entry name" value="HTHFIS"/>
</dbReference>
<sequence length="451" mass="50965">MNTLHPDRHLLIIDDEEKMCLSLKQLLSDRGFTVSTANSAKEGLNVLQRSTIDLIVCDIVMPDMSGLLFLSKIGSTIPVIMMTAYASIETSRKAFKSGACDYLVKPFDFDELLVVIRQNLPVPEIGLHSHEGLRLLSSNNAAYQCMVKLAEQFSVTDMPVLITGESGVGKDVIANYIYEMSHRRDRPFVSINCAAIPETLLESELFGYEKGAFTGAQAKKSGKFDEADSGTLFLDEIGDMPFPLQAKMLRVLQDFAFYRLGGQKTIRVDTRIIAASNQNLNQLIDEAKFRGDLYHRLNGVHLRIPALRERTEDIEDLVRHFVAHYAKKYQKPIADISDETLQILRAYDWPGNLRELMNCLERATVVCEGSRILSAYLPDQIRASQDHGQSDPHTVMSQQTEDHKTAYLRKIILEALSKTHGNRSEAAKLLRISRKTLYNRMKDLQIIHDFK</sequence>
<dbReference type="PROSITE" id="PS00675">
    <property type="entry name" value="SIGMA54_INTERACT_1"/>
    <property type="match status" value="1"/>
</dbReference>
<evidence type="ECO:0000259" key="6">
    <source>
        <dbReference type="PROSITE" id="PS50045"/>
    </source>
</evidence>
<dbReference type="Pfam" id="PF00072">
    <property type="entry name" value="Response_reg"/>
    <property type="match status" value="1"/>
</dbReference>
<proteinExistence type="predicted"/>
<dbReference type="SMART" id="SM00448">
    <property type="entry name" value="REC"/>
    <property type="match status" value="1"/>
</dbReference>
<dbReference type="CDD" id="cd00156">
    <property type="entry name" value="REC"/>
    <property type="match status" value="1"/>
</dbReference>
<dbReference type="PROSITE" id="PS50110">
    <property type="entry name" value="RESPONSE_REGULATORY"/>
    <property type="match status" value="1"/>
</dbReference>
<evidence type="ECO:0000256" key="1">
    <source>
        <dbReference type="ARBA" id="ARBA00022741"/>
    </source>
</evidence>
<protein>
    <recommendedName>
        <fullName evidence="10">Sigma-54-dependent Fis family transcriptional regulator</fullName>
    </recommendedName>
</protein>
<dbReference type="GO" id="GO:0006355">
    <property type="term" value="P:regulation of DNA-templated transcription"/>
    <property type="evidence" value="ECO:0007669"/>
    <property type="project" value="InterPro"/>
</dbReference>
<feature type="domain" description="Response regulatory" evidence="7">
    <location>
        <begin position="9"/>
        <end position="120"/>
    </location>
</feature>
<dbReference type="GO" id="GO:0005524">
    <property type="term" value="F:ATP binding"/>
    <property type="evidence" value="ECO:0007669"/>
    <property type="project" value="UniProtKB-KW"/>
</dbReference>
<feature type="modified residue" description="4-aspartylphosphate" evidence="5">
    <location>
        <position position="58"/>
    </location>
</feature>
<evidence type="ECO:0000313" key="8">
    <source>
        <dbReference type="EMBL" id="PIE33797.1"/>
    </source>
</evidence>
<dbReference type="Gene3D" id="1.10.10.60">
    <property type="entry name" value="Homeodomain-like"/>
    <property type="match status" value="1"/>
</dbReference>
<dbReference type="InterPro" id="IPR002078">
    <property type="entry name" value="Sigma_54_int"/>
</dbReference>
<dbReference type="Gene3D" id="3.40.50.2300">
    <property type="match status" value="1"/>
</dbReference>
<dbReference type="EMBL" id="PDSK01000094">
    <property type="protein sequence ID" value="PIE33797.1"/>
    <property type="molecule type" value="Genomic_DNA"/>
</dbReference>
<evidence type="ECO:0000256" key="2">
    <source>
        <dbReference type="ARBA" id="ARBA00022840"/>
    </source>
</evidence>
<dbReference type="Gene3D" id="1.10.8.60">
    <property type="match status" value="1"/>
</dbReference>
<name>A0A2G6KDS3_9BACT</name>
<evidence type="ECO:0008006" key="10">
    <source>
        <dbReference type="Google" id="ProtNLM"/>
    </source>
</evidence>
<dbReference type="InterPro" id="IPR025662">
    <property type="entry name" value="Sigma_54_int_dom_ATP-bd_1"/>
</dbReference>
<reference evidence="8 9" key="1">
    <citation type="submission" date="2017-10" db="EMBL/GenBank/DDBJ databases">
        <title>Novel microbial diversity and functional potential in the marine mammal oral microbiome.</title>
        <authorList>
            <person name="Dudek N.K."/>
            <person name="Sun C.L."/>
            <person name="Burstein D."/>
            <person name="Kantor R.S."/>
            <person name="Aliaga Goltsman D.S."/>
            <person name="Bik E.M."/>
            <person name="Thomas B.C."/>
            <person name="Banfield J.F."/>
            <person name="Relman D.A."/>
        </authorList>
    </citation>
    <scope>NUCLEOTIDE SEQUENCE [LARGE SCALE GENOMIC DNA]</scope>
    <source>
        <strain evidence="8">DOLJORAL78_47_16</strain>
    </source>
</reference>
<dbReference type="AlphaFoldDB" id="A0A2G6KDS3"/>
<keyword evidence="5" id="KW-0597">Phosphoprotein</keyword>
<dbReference type="SUPFAM" id="SSF46689">
    <property type="entry name" value="Homeodomain-like"/>
    <property type="match status" value="1"/>
</dbReference>
<dbReference type="GO" id="GO:0000160">
    <property type="term" value="P:phosphorelay signal transduction system"/>
    <property type="evidence" value="ECO:0007669"/>
    <property type="project" value="InterPro"/>
</dbReference>
<dbReference type="SUPFAM" id="SSF52172">
    <property type="entry name" value="CheY-like"/>
    <property type="match status" value="1"/>
</dbReference>
<evidence type="ECO:0000313" key="9">
    <source>
        <dbReference type="Proteomes" id="UP000230821"/>
    </source>
</evidence>
<evidence type="ECO:0000256" key="3">
    <source>
        <dbReference type="ARBA" id="ARBA00023015"/>
    </source>
</evidence>
<dbReference type="InterPro" id="IPR025944">
    <property type="entry name" value="Sigma_54_int_dom_CS"/>
</dbReference>
<dbReference type="InterPro" id="IPR027417">
    <property type="entry name" value="P-loop_NTPase"/>
</dbReference>
<keyword evidence="4" id="KW-0804">Transcription</keyword>
<dbReference type="PROSITE" id="PS00688">
    <property type="entry name" value="SIGMA54_INTERACT_3"/>
    <property type="match status" value="1"/>
</dbReference>
<evidence type="ECO:0000259" key="7">
    <source>
        <dbReference type="PROSITE" id="PS50110"/>
    </source>
</evidence>